<keyword evidence="2" id="KW-0472">Membrane</keyword>
<feature type="region of interest" description="Disordered" evidence="1">
    <location>
        <begin position="416"/>
        <end position="463"/>
    </location>
</feature>
<evidence type="ECO:0000256" key="2">
    <source>
        <dbReference type="SAM" id="Phobius"/>
    </source>
</evidence>
<keyword evidence="2" id="KW-1133">Transmembrane helix</keyword>
<organism evidence="4 5">
    <name type="scientific">Nostocoides veronense</name>
    <dbReference type="NCBI Taxonomy" id="330836"/>
    <lineage>
        <taxon>Bacteria</taxon>
        <taxon>Bacillati</taxon>
        <taxon>Actinomycetota</taxon>
        <taxon>Actinomycetes</taxon>
        <taxon>Micrococcales</taxon>
        <taxon>Intrasporangiaceae</taxon>
        <taxon>Nostocoides</taxon>
    </lineage>
</organism>
<keyword evidence="5" id="KW-1185">Reference proteome</keyword>
<dbReference type="NCBIfam" id="NF033484">
    <property type="entry name" value="Stp1_PP2C_phos"/>
    <property type="match status" value="1"/>
</dbReference>
<dbReference type="PANTHER" id="PTHR13832">
    <property type="entry name" value="PROTEIN PHOSPHATASE 2C"/>
    <property type="match status" value="1"/>
</dbReference>
<dbReference type="PROSITE" id="PS51746">
    <property type="entry name" value="PPM_2"/>
    <property type="match status" value="1"/>
</dbReference>
<evidence type="ECO:0000313" key="4">
    <source>
        <dbReference type="EMBL" id="GAA1791828.1"/>
    </source>
</evidence>
<proteinExistence type="predicted"/>
<evidence type="ECO:0000259" key="3">
    <source>
        <dbReference type="PROSITE" id="PS51746"/>
    </source>
</evidence>
<feature type="transmembrane region" description="Helical" evidence="2">
    <location>
        <begin position="311"/>
        <end position="332"/>
    </location>
</feature>
<accession>A0ABP4XXS1</accession>
<dbReference type="RefSeq" id="WP_344083261.1">
    <property type="nucleotide sequence ID" value="NZ_BAAAPO010000025.1"/>
</dbReference>
<protein>
    <submittedName>
        <fullName evidence="4">Protein phosphatase 2C domain-containing protein</fullName>
    </submittedName>
</protein>
<feature type="domain" description="PPM-type phosphatase" evidence="3">
    <location>
        <begin position="6"/>
        <end position="238"/>
    </location>
</feature>
<sequence length="463" mass="47871">MPFALNYAARSDVGLVRSENQDSAYAGQHLLVVADGMGGHAGGDIASSTAIGYLVELDEESLNSNETGDELARAIAKANAELQRIATARPELQGMGTTVTALLRSRHTLVVAHIGDSRAYLLRGGELAQITTDHTFVQTLVDSGRISADEAASHPQRSLVTRVLTGNPSDRPDLGAREGRIGDRYLLCSDGLSGFVAHDTIAEILAAGAAPAETADRLVELALRAGAPDNVTVIVADIVDLTTGVLPPVSPQIVGAATQSPAGTRALRETPAAKAAALRPTLGLDEESESVERLALAEEETSSRTRRAIKWLGALAAAAILIAGGAAALYAWSQKQFFVGNAGGKVAVFQGVTSDLGPISLSTPIETTDISVSDLPDFWRQQVEDSITAKDRADADSRIVTIRAEAIACVQARSRGAECGATSDSTSSTSTSTSPSSTSPSSSPSSNPSSLSVTSTPSGTSRS</sequence>
<gene>
    <name evidence="4" type="ORF">GCM10009811_15740</name>
</gene>
<dbReference type="InterPro" id="IPR036457">
    <property type="entry name" value="PPM-type-like_dom_sf"/>
</dbReference>
<comment type="caution">
    <text evidence="4">The sequence shown here is derived from an EMBL/GenBank/DDBJ whole genome shotgun (WGS) entry which is preliminary data.</text>
</comment>
<dbReference type="Proteomes" id="UP001499938">
    <property type="component" value="Unassembled WGS sequence"/>
</dbReference>
<dbReference type="InterPro" id="IPR001932">
    <property type="entry name" value="PPM-type_phosphatase-like_dom"/>
</dbReference>
<evidence type="ECO:0000313" key="5">
    <source>
        <dbReference type="Proteomes" id="UP001499938"/>
    </source>
</evidence>
<dbReference type="Gene3D" id="3.60.40.10">
    <property type="entry name" value="PPM-type phosphatase domain"/>
    <property type="match status" value="1"/>
</dbReference>
<dbReference type="EMBL" id="BAAAPO010000025">
    <property type="protein sequence ID" value="GAA1791828.1"/>
    <property type="molecule type" value="Genomic_DNA"/>
</dbReference>
<dbReference type="InterPro" id="IPR015655">
    <property type="entry name" value="PP2C"/>
</dbReference>
<dbReference type="CDD" id="cd00143">
    <property type="entry name" value="PP2Cc"/>
    <property type="match status" value="1"/>
</dbReference>
<dbReference type="Pfam" id="PF13672">
    <property type="entry name" value="PP2C_2"/>
    <property type="match status" value="1"/>
</dbReference>
<dbReference type="SUPFAM" id="SSF81606">
    <property type="entry name" value="PP2C-like"/>
    <property type="match status" value="1"/>
</dbReference>
<dbReference type="PANTHER" id="PTHR13832:SF827">
    <property type="entry name" value="PROTEIN PHOSPHATASE 1L"/>
    <property type="match status" value="1"/>
</dbReference>
<keyword evidence="2" id="KW-0812">Transmembrane</keyword>
<evidence type="ECO:0000256" key="1">
    <source>
        <dbReference type="SAM" id="MobiDB-lite"/>
    </source>
</evidence>
<dbReference type="SMART" id="SM00331">
    <property type="entry name" value="PP2C_SIG"/>
    <property type="match status" value="1"/>
</dbReference>
<dbReference type="SMART" id="SM00332">
    <property type="entry name" value="PP2Cc"/>
    <property type="match status" value="1"/>
</dbReference>
<name>A0ABP4XXS1_9MICO</name>
<feature type="compositionally biased region" description="Low complexity" evidence="1">
    <location>
        <begin position="422"/>
        <end position="463"/>
    </location>
</feature>
<reference evidence="5" key="1">
    <citation type="journal article" date="2019" name="Int. J. Syst. Evol. Microbiol.">
        <title>The Global Catalogue of Microorganisms (GCM) 10K type strain sequencing project: providing services to taxonomists for standard genome sequencing and annotation.</title>
        <authorList>
            <consortium name="The Broad Institute Genomics Platform"/>
            <consortium name="The Broad Institute Genome Sequencing Center for Infectious Disease"/>
            <person name="Wu L."/>
            <person name="Ma J."/>
        </authorList>
    </citation>
    <scope>NUCLEOTIDE SEQUENCE [LARGE SCALE GENOMIC DNA]</scope>
    <source>
        <strain evidence="5">JCM 15592</strain>
    </source>
</reference>